<feature type="domain" description="N-acetyltransferase" evidence="1">
    <location>
        <begin position="39"/>
        <end position="190"/>
    </location>
</feature>
<dbReference type="GO" id="GO:1990189">
    <property type="term" value="F:protein N-terminal-serine acetyltransferase activity"/>
    <property type="evidence" value="ECO:0007669"/>
    <property type="project" value="TreeGrafter"/>
</dbReference>
<dbReference type="Gene3D" id="3.40.630.30">
    <property type="match status" value="1"/>
</dbReference>
<evidence type="ECO:0000313" key="3">
    <source>
        <dbReference type="Proteomes" id="UP000274909"/>
    </source>
</evidence>
<sequence length="202" mass="21667">MTEPVVLRTARLELSAPVADDVDAITAACQDPAIQRWTTVPSPYTREDAENFVNSYVTAGWAAGTARTWAVRRRRVDVDVHVDGLELVGMVGLEGIHEGAGEIGYWLAPAARGDGLMPEAVAAVIDYGFSLDGPALARIVWRALAGNVPSASVARRAGLRFEGTRRLGAVDRTRRADEWTAAILETDDRSPADGWPAETLGS</sequence>
<dbReference type="EMBL" id="RZGZ01000002">
    <property type="protein sequence ID" value="RUR01379.1"/>
    <property type="molecule type" value="Genomic_DNA"/>
</dbReference>
<dbReference type="InterPro" id="IPR016181">
    <property type="entry name" value="Acyl_CoA_acyltransferase"/>
</dbReference>
<keyword evidence="2" id="KW-0808">Transferase</keyword>
<dbReference type="RefSeq" id="WP_127048847.1">
    <property type="nucleotide sequence ID" value="NZ_RZGZ01000002.1"/>
</dbReference>
<dbReference type="GO" id="GO:0005737">
    <property type="term" value="C:cytoplasm"/>
    <property type="evidence" value="ECO:0007669"/>
    <property type="project" value="TreeGrafter"/>
</dbReference>
<proteinExistence type="predicted"/>
<evidence type="ECO:0000259" key="1">
    <source>
        <dbReference type="PROSITE" id="PS51186"/>
    </source>
</evidence>
<gene>
    <name evidence="2" type="ORF">ELQ94_07705</name>
</gene>
<organism evidence="2 3">
    <name type="scientific">Labedella endophytica</name>
    <dbReference type="NCBI Taxonomy" id="1523160"/>
    <lineage>
        <taxon>Bacteria</taxon>
        <taxon>Bacillati</taxon>
        <taxon>Actinomycetota</taxon>
        <taxon>Actinomycetes</taxon>
        <taxon>Micrococcales</taxon>
        <taxon>Microbacteriaceae</taxon>
        <taxon>Labedella</taxon>
    </lineage>
</organism>
<name>A0A433JTW9_9MICO</name>
<dbReference type="PANTHER" id="PTHR43441:SF10">
    <property type="entry name" value="ACETYLTRANSFERASE"/>
    <property type="match status" value="1"/>
</dbReference>
<dbReference type="PANTHER" id="PTHR43441">
    <property type="entry name" value="RIBOSOMAL-PROTEIN-SERINE ACETYLTRANSFERASE"/>
    <property type="match status" value="1"/>
</dbReference>
<dbReference type="Proteomes" id="UP000274909">
    <property type="component" value="Unassembled WGS sequence"/>
</dbReference>
<keyword evidence="3" id="KW-1185">Reference proteome</keyword>
<dbReference type="SUPFAM" id="SSF55729">
    <property type="entry name" value="Acyl-CoA N-acyltransferases (Nat)"/>
    <property type="match status" value="1"/>
</dbReference>
<dbReference type="PROSITE" id="PS51186">
    <property type="entry name" value="GNAT"/>
    <property type="match status" value="1"/>
</dbReference>
<dbReference type="AlphaFoldDB" id="A0A433JTW9"/>
<dbReference type="Pfam" id="PF13302">
    <property type="entry name" value="Acetyltransf_3"/>
    <property type="match status" value="1"/>
</dbReference>
<dbReference type="InterPro" id="IPR051908">
    <property type="entry name" value="Ribosomal_N-acetyltransferase"/>
</dbReference>
<comment type="caution">
    <text evidence="2">The sequence shown here is derived from an EMBL/GenBank/DDBJ whole genome shotgun (WGS) entry which is preliminary data.</text>
</comment>
<evidence type="ECO:0000313" key="2">
    <source>
        <dbReference type="EMBL" id="RUR01379.1"/>
    </source>
</evidence>
<dbReference type="GO" id="GO:0008999">
    <property type="term" value="F:protein-N-terminal-alanine acetyltransferase activity"/>
    <property type="evidence" value="ECO:0007669"/>
    <property type="project" value="TreeGrafter"/>
</dbReference>
<dbReference type="InterPro" id="IPR000182">
    <property type="entry name" value="GNAT_dom"/>
</dbReference>
<protein>
    <submittedName>
        <fullName evidence="2">N-acetyltransferase</fullName>
    </submittedName>
</protein>
<dbReference type="OrthoDB" id="9795188at2"/>
<reference evidence="2 3" key="1">
    <citation type="submission" date="2018-12" db="EMBL/GenBank/DDBJ databases">
        <authorList>
            <person name="Li F."/>
        </authorList>
    </citation>
    <scope>NUCLEOTIDE SEQUENCE [LARGE SCALE GENOMIC DNA]</scope>
    <source>
        <strain evidence="2 3">EGI 6500705</strain>
    </source>
</reference>
<accession>A0A433JTW9</accession>